<evidence type="ECO:0000313" key="2">
    <source>
        <dbReference type="EMBL" id="GFO43097.1"/>
    </source>
</evidence>
<comment type="caution">
    <text evidence="2">The sequence shown here is derived from an EMBL/GenBank/DDBJ whole genome shotgun (WGS) entry which is preliminary data.</text>
</comment>
<name>A0AAV4DFU7_9GAST</name>
<dbReference type="EMBL" id="BLXT01007857">
    <property type="protein sequence ID" value="GFO43097.1"/>
    <property type="molecule type" value="Genomic_DNA"/>
</dbReference>
<organism evidence="2 3">
    <name type="scientific">Plakobranchus ocellatus</name>
    <dbReference type="NCBI Taxonomy" id="259542"/>
    <lineage>
        <taxon>Eukaryota</taxon>
        <taxon>Metazoa</taxon>
        <taxon>Spiralia</taxon>
        <taxon>Lophotrochozoa</taxon>
        <taxon>Mollusca</taxon>
        <taxon>Gastropoda</taxon>
        <taxon>Heterobranchia</taxon>
        <taxon>Euthyneura</taxon>
        <taxon>Panpulmonata</taxon>
        <taxon>Sacoglossa</taxon>
        <taxon>Placobranchoidea</taxon>
        <taxon>Plakobranchidae</taxon>
        <taxon>Plakobranchus</taxon>
    </lineage>
</organism>
<proteinExistence type="predicted"/>
<dbReference type="AlphaFoldDB" id="A0AAV4DFU7"/>
<reference evidence="2 3" key="1">
    <citation type="journal article" date="2021" name="Elife">
        <title>Chloroplast acquisition without the gene transfer in kleptoplastic sea slugs, Plakobranchus ocellatus.</title>
        <authorList>
            <person name="Maeda T."/>
            <person name="Takahashi S."/>
            <person name="Yoshida T."/>
            <person name="Shimamura S."/>
            <person name="Takaki Y."/>
            <person name="Nagai Y."/>
            <person name="Toyoda A."/>
            <person name="Suzuki Y."/>
            <person name="Arimoto A."/>
            <person name="Ishii H."/>
            <person name="Satoh N."/>
            <person name="Nishiyama T."/>
            <person name="Hasebe M."/>
            <person name="Maruyama T."/>
            <person name="Minagawa J."/>
            <person name="Obokata J."/>
            <person name="Shigenobu S."/>
        </authorList>
    </citation>
    <scope>NUCLEOTIDE SEQUENCE [LARGE SCALE GENOMIC DNA]</scope>
</reference>
<accession>A0AAV4DFU7</accession>
<keyword evidence="3" id="KW-1185">Reference proteome</keyword>
<evidence type="ECO:0000256" key="1">
    <source>
        <dbReference type="SAM" id="MobiDB-lite"/>
    </source>
</evidence>
<evidence type="ECO:0000313" key="3">
    <source>
        <dbReference type="Proteomes" id="UP000735302"/>
    </source>
</evidence>
<protein>
    <submittedName>
        <fullName evidence="2">Vitamin B12-dependent ribonucleotide reductase</fullName>
    </submittedName>
</protein>
<dbReference type="Proteomes" id="UP000735302">
    <property type="component" value="Unassembled WGS sequence"/>
</dbReference>
<feature type="region of interest" description="Disordered" evidence="1">
    <location>
        <begin position="52"/>
        <end position="74"/>
    </location>
</feature>
<gene>
    <name evidence="2" type="ORF">PoB_006960200</name>
</gene>
<sequence>MNRRRATAIAITTKCLPRADVKEDPDGFAFVCFQAFLYIFGIKKGRLETTKKSLATTGEPPVDGRGKHRSRLSKMSDELKQRLRDHISSFRGRQSHYSHERTRRLYWPGDLNINKIFLLFKEKHCDDSLS</sequence>